<evidence type="ECO:0000313" key="17">
    <source>
        <dbReference type="Proteomes" id="UP000580250"/>
    </source>
</evidence>
<gene>
    <name evidence="16" type="ORF">MENT_LOCUS43022</name>
</gene>
<evidence type="ECO:0000256" key="10">
    <source>
        <dbReference type="ARBA" id="ARBA00022990"/>
    </source>
</evidence>
<evidence type="ECO:0000256" key="7">
    <source>
        <dbReference type="ARBA" id="ARBA00022660"/>
    </source>
</evidence>
<keyword evidence="9" id="KW-0249">Electron transport</keyword>
<organism evidence="16 17">
    <name type="scientific">Meloidogyne enterolobii</name>
    <name type="common">Root-knot nematode worm</name>
    <name type="synonym">Meloidogyne mayaguensis</name>
    <dbReference type="NCBI Taxonomy" id="390850"/>
    <lineage>
        <taxon>Eukaryota</taxon>
        <taxon>Metazoa</taxon>
        <taxon>Ecdysozoa</taxon>
        <taxon>Nematoda</taxon>
        <taxon>Chromadorea</taxon>
        <taxon>Rhabditida</taxon>
        <taxon>Tylenchina</taxon>
        <taxon>Tylenchomorpha</taxon>
        <taxon>Tylenchoidea</taxon>
        <taxon>Meloidogynidae</taxon>
        <taxon>Meloidogyninae</taxon>
        <taxon>Meloidogyne</taxon>
    </lineage>
</organism>
<evidence type="ECO:0000256" key="6">
    <source>
        <dbReference type="ARBA" id="ARBA00022448"/>
    </source>
</evidence>
<evidence type="ECO:0000256" key="12">
    <source>
        <dbReference type="ARBA" id="ARBA00023136"/>
    </source>
</evidence>
<feature type="region of interest" description="Disordered" evidence="15">
    <location>
        <begin position="39"/>
        <end position="73"/>
    </location>
</feature>
<accession>A0A6V7WT59</accession>
<protein>
    <recommendedName>
        <fullName evidence="5">NADH dehydrogenase [ubiquinone] 1 alpha subcomplex subunit 7</fullName>
    </recommendedName>
    <alternativeName>
        <fullName evidence="14">Complex I-B14.5a</fullName>
    </alternativeName>
    <alternativeName>
        <fullName evidence="13">NADH-ubiquinone oxidoreductase subunit B14.5a</fullName>
    </alternativeName>
</protein>
<keyword evidence="11" id="KW-0496">Mitochondrion</keyword>
<dbReference type="PANTHER" id="PTHR12485:SF1">
    <property type="entry name" value="NADH DEHYDROGENASE [UBIQUINONE] 1 ALPHA SUBCOMPLEX SUBUNIT 7"/>
    <property type="match status" value="1"/>
</dbReference>
<evidence type="ECO:0000256" key="8">
    <source>
        <dbReference type="ARBA" id="ARBA00022792"/>
    </source>
</evidence>
<evidence type="ECO:0000256" key="3">
    <source>
        <dbReference type="ARBA" id="ARBA00005482"/>
    </source>
</evidence>
<evidence type="ECO:0000256" key="14">
    <source>
        <dbReference type="ARBA" id="ARBA00033401"/>
    </source>
</evidence>
<dbReference type="Pfam" id="PF07347">
    <property type="entry name" value="CI-B14_5a"/>
    <property type="match status" value="1"/>
</dbReference>
<keyword evidence="10" id="KW-0007">Acetylation</keyword>
<evidence type="ECO:0000256" key="5">
    <source>
        <dbReference type="ARBA" id="ARBA00016383"/>
    </source>
</evidence>
<evidence type="ECO:0000256" key="13">
    <source>
        <dbReference type="ARBA" id="ARBA00030360"/>
    </source>
</evidence>
<keyword evidence="6" id="KW-0813">Transport</keyword>
<name>A0A6V7WT59_MELEN</name>
<evidence type="ECO:0000256" key="9">
    <source>
        <dbReference type="ARBA" id="ARBA00022982"/>
    </source>
</evidence>
<comment type="caution">
    <text evidence="16">The sequence shown here is derived from an EMBL/GenBank/DDBJ whole genome shotgun (WGS) entry which is preliminary data.</text>
</comment>
<dbReference type="AlphaFoldDB" id="A0A6V7WT59"/>
<dbReference type="OrthoDB" id="10063829at2759"/>
<comment type="function">
    <text evidence="1">Accessory subunit of the mitochondrial membrane respiratory chain NADH dehydrogenase (Complex I), that is believed not to be involved in catalysis. Complex I functions in the transfer of electrons from NADH to the respiratory chain. The immediate electron acceptor for the enzyme is believed to be ubiquinone.</text>
</comment>
<dbReference type="EMBL" id="CAJEWN010000796">
    <property type="protein sequence ID" value="CAD2190245.1"/>
    <property type="molecule type" value="Genomic_DNA"/>
</dbReference>
<feature type="region of interest" description="Disordered" evidence="15">
    <location>
        <begin position="97"/>
        <end position="138"/>
    </location>
</feature>
<evidence type="ECO:0000313" key="16">
    <source>
        <dbReference type="EMBL" id="CAD2190245.1"/>
    </source>
</evidence>
<dbReference type="GO" id="GO:0006120">
    <property type="term" value="P:mitochondrial electron transport, NADH to ubiquinone"/>
    <property type="evidence" value="ECO:0007669"/>
    <property type="project" value="TreeGrafter"/>
</dbReference>
<dbReference type="GO" id="GO:0005743">
    <property type="term" value="C:mitochondrial inner membrane"/>
    <property type="evidence" value="ECO:0007669"/>
    <property type="project" value="UniProtKB-SubCell"/>
</dbReference>
<evidence type="ECO:0000256" key="4">
    <source>
        <dbReference type="ARBA" id="ARBA00011533"/>
    </source>
</evidence>
<evidence type="ECO:0000256" key="1">
    <source>
        <dbReference type="ARBA" id="ARBA00003195"/>
    </source>
</evidence>
<dbReference type="InterPro" id="IPR009947">
    <property type="entry name" value="NDUA7"/>
</dbReference>
<comment type="similarity">
    <text evidence="3">Belongs to the complex I NDUFA7 subunit family.</text>
</comment>
<sequence>MASKLPKIASSNIKNQESTPFFAWIRDFFLGVKRLPITPPPGLPTEDGESYYQPHTRFPNTQSSRSVEPASTEEGIVRKIADNYYLSRDARRAVMPPGSILEEDSKEIAGQPEADGSISDDVPGKNVGPKQNYGFNPKIPTPGFGYEWVRSIENEGFTQQKDPDLAKAQKFDKYLKA</sequence>
<keyword evidence="7" id="KW-0679">Respiratory chain</keyword>
<reference evidence="16 17" key="1">
    <citation type="submission" date="2020-08" db="EMBL/GenBank/DDBJ databases">
        <authorList>
            <person name="Koutsovoulos G."/>
            <person name="Danchin GJ E."/>
        </authorList>
    </citation>
    <scope>NUCLEOTIDE SEQUENCE [LARGE SCALE GENOMIC DNA]</scope>
</reference>
<evidence type="ECO:0000256" key="2">
    <source>
        <dbReference type="ARBA" id="ARBA00004443"/>
    </source>
</evidence>
<dbReference type="PANTHER" id="PTHR12485">
    <property type="entry name" value="NADH-UBIQUINONE OXIDOREDUCTASE SUBUNIT B"/>
    <property type="match status" value="1"/>
</dbReference>
<evidence type="ECO:0000256" key="11">
    <source>
        <dbReference type="ARBA" id="ARBA00023128"/>
    </source>
</evidence>
<comment type="subunit">
    <text evidence="4">Complex I is composed of 45 different subunits.</text>
</comment>
<keyword evidence="12" id="KW-0472">Membrane</keyword>
<evidence type="ECO:0000256" key="15">
    <source>
        <dbReference type="SAM" id="MobiDB-lite"/>
    </source>
</evidence>
<proteinExistence type="inferred from homology"/>
<dbReference type="Proteomes" id="UP000580250">
    <property type="component" value="Unassembled WGS sequence"/>
</dbReference>
<comment type="subcellular location">
    <subcellularLocation>
        <location evidence="2">Mitochondrion inner membrane</location>
        <topology evidence="2">Peripheral membrane protein</topology>
        <orientation evidence="2">Matrix side</orientation>
    </subcellularLocation>
</comment>
<keyword evidence="8" id="KW-0999">Mitochondrion inner membrane</keyword>